<dbReference type="SUPFAM" id="SSF55785">
    <property type="entry name" value="PYP-like sensor domain (PAS domain)"/>
    <property type="match status" value="1"/>
</dbReference>
<evidence type="ECO:0000313" key="16">
    <source>
        <dbReference type="EMBL" id="MBO1928380.1"/>
    </source>
</evidence>
<accession>A0ABS3Q7Q6</accession>
<dbReference type="SMART" id="SM00388">
    <property type="entry name" value="HisKA"/>
    <property type="match status" value="1"/>
</dbReference>
<dbReference type="Gene3D" id="3.30.450.20">
    <property type="entry name" value="PAS domain"/>
    <property type="match status" value="1"/>
</dbReference>
<dbReference type="InterPro" id="IPR000014">
    <property type="entry name" value="PAS"/>
</dbReference>
<dbReference type="Pfam" id="PF00512">
    <property type="entry name" value="HisKA"/>
    <property type="match status" value="1"/>
</dbReference>
<comment type="caution">
    <text evidence="16">The sequence shown here is derived from an EMBL/GenBank/DDBJ whole genome shotgun (WGS) entry which is preliminary data.</text>
</comment>
<keyword evidence="13" id="KW-0175">Coiled coil</keyword>
<dbReference type="SUPFAM" id="SSF55874">
    <property type="entry name" value="ATPase domain of HSP90 chaperone/DNA topoisomerase II/histidine kinase"/>
    <property type="match status" value="1"/>
</dbReference>
<dbReference type="PROSITE" id="PS50112">
    <property type="entry name" value="PAS"/>
    <property type="match status" value="1"/>
</dbReference>
<dbReference type="InterPro" id="IPR050351">
    <property type="entry name" value="BphY/WalK/GraS-like"/>
</dbReference>
<dbReference type="Gene3D" id="1.10.287.130">
    <property type="match status" value="1"/>
</dbReference>
<dbReference type="Pfam" id="PF13188">
    <property type="entry name" value="PAS_8"/>
    <property type="match status" value="1"/>
</dbReference>
<keyword evidence="6" id="KW-0812">Transmembrane</keyword>
<feature type="domain" description="Histidine kinase" evidence="14">
    <location>
        <begin position="169"/>
        <end position="376"/>
    </location>
</feature>
<keyword evidence="10" id="KW-1133">Transmembrane helix</keyword>
<evidence type="ECO:0000256" key="4">
    <source>
        <dbReference type="ARBA" id="ARBA00022553"/>
    </source>
</evidence>
<comment type="subcellular location">
    <subcellularLocation>
        <location evidence="2">Membrane</location>
        <topology evidence="2">Multi-pass membrane protein</topology>
    </subcellularLocation>
</comment>
<dbReference type="InterPro" id="IPR003661">
    <property type="entry name" value="HisK_dim/P_dom"/>
</dbReference>
<protein>
    <recommendedName>
        <fullName evidence="3">histidine kinase</fullName>
        <ecNumber evidence="3">2.7.13.3</ecNumber>
    </recommendedName>
</protein>
<dbReference type="CDD" id="cd00082">
    <property type="entry name" value="HisKA"/>
    <property type="match status" value="1"/>
</dbReference>
<proteinExistence type="predicted"/>
<feature type="coiled-coil region" evidence="13">
    <location>
        <begin position="24"/>
        <end position="58"/>
    </location>
</feature>
<evidence type="ECO:0000256" key="1">
    <source>
        <dbReference type="ARBA" id="ARBA00000085"/>
    </source>
</evidence>
<evidence type="ECO:0000256" key="6">
    <source>
        <dbReference type="ARBA" id="ARBA00022692"/>
    </source>
</evidence>
<keyword evidence="9" id="KW-0067">ATP-binding</keyword>
<keyword evidence="17" id="KW-1185">Reference proteome</keyword>
<dbReference type="InterPro" id="IPR036097">
    <property type="entry name" value="HisK_dim/P_sf"/>
</dbReference>
<evidence type="ECO:0000256" key="11">
    <source>
        <dbReference type="ARBA" id="ARBA00023012"/>
    </source>
</evidence>
<comment type="catalytic activity">
    <reaction evidence="1">
        <text>ATP + protein L-histidine = ADP + protein N-phospho-L-histidine.</text>
        <dbReference type="EC" id="2.7.13.3"/>
    </reaction>
</comment>
<evidence type="ECO:0000259" key="15">
    <source>
        <dbReference type="PROSITE" id="PS50112"/>
    </source>
</evidence>
<evidence type="ECO:0000256" key="13">
    <source>
        <dbReference type="SAM" id="Coils"/>
    </source>
</evidence>
<name>A0ABS3Q7Q6_9GAMM</name>
<reference evidence="16 17" key="1">
    <citation type="submission" date="2021-03" db="EMBL/GenBank/DDBJ databases">
        <title>Thiomicrorhabdus sp.nov.,novel sulfur-oxidizing bacteria isolated from coastal sediment.</title>
        <authorList>
            <person name="Liu X."/>
        </authorList>
    </citation>
    <scope>NUCLEOTIDE SEQUENCE [LARGE SCALE GENOMIC DNA]</scope>
    <source>
        <strain evidence="16 17">6S2-11</strain>
    </source>
</reference>
<evidence type="ECO:0000256" key="2">
    <source>
        <dbReference type="ARBA" id="ARBA00004141"/>
    </source>
</evidence>
<evidence type="ECO:0000256" key="7">
    <source>
        <dbReference type="ARBA" id="ARBA00022741"/>
    </source>
</evidence>
<evidence type="ECO:0000256" key="3">
    <source>
        <dbReference type="ARBA" id="ARBA00012438"/>
    </source>
</evidence>
<dbReference type="PANTHER" id="PTHR42878">
    <property type="entry name" value="TWO-COMPONENT HISTIDINE KINASE"/>
    <property type="match status" value="1"/>
</dbReference>
<keyword evidence="12" id="KW-0472">Membrane</keyword>
<dbReference type="EC" id="2.7.13.3" evidence="3"/>
<keyword evidence="4" id="KW-0597">Phosphoprotein</keyword>
<dbReference type="PANTHER" id="PTHR42878:SF7">
    <property type="entry name" value="SENSOR HISTIDINE KINASE GLRK"/>
    <property type="match status" value="1"/>
</dbReference>
<sequence length="379" mass="41905">MQAQDQTARIQELEEAFTLFNQTSEQLTQSYNALQQRTENLQEQLAQSDKEKRRMADRLGRLLDLLPAAVIVLDESNQITEMNPSAEQILGADAINRSWSVVQKNVFLKKNKAHQLITHSGQVYQLSNTALDQEVGRILLLQDVTASHQLQEHKSRHQRLASMGEMAASLAHQIRTPLSSAMLYVSQLNEQDLPSEQRERFTGKVQGSLHHLESLVQDMLQYAKGGTVPKNQIYLQTVVEHAVNQCQPRVESLHAELHYDGSADQIELVGDMDSLSTALQNLINNALDVIGADAVIQVTVVAGNGVVDITVTDNGPGIEEENLEKIFEPFYTSRAKGTGLGLSVVRAIAEAHQGEAWVKSIVGYGSKFGIRLPVKARGD</sequence>
<dbReference type="PROSITE" id="PS50109">
    <property type="entry name" value="HIS_KIN"/>
    <property type="match status" value="1"/>
</dbReference>
<dbReference type="Gene3D" id="3.30.565.10">
    <property type="entry name" value="Histidine kinase-like ATPase, C-terminal domain"/>
    <property type="match status" value="1"/>
</dbReference>
<dbReference type="InterPro" id="IPR036890">
    <property type="entry name" value="HATPase_C_sf"/>
</dbReference>
<dbReference type="InterPro" id="IPR004358">
    <property type="entry name" value="Sig_transdc_His_kin-like_C"/>
</dbReference>
<evidence type="ECO:0000259" key="14">
    <source>
        <dbReference type="PROSITE" id="PS50109"/>
    </source>
</evidence>
<organism evidence="16 17">
    <name type="scientific">Thiomicrorhabdus marina</name>
    <dbReference type="NCBI Taxonomy" id="2818442"/>
    <lineage>
        <taxon>Bacteria</taxon>
        <taxon>Pseudomonadati</taxon>
        <taxon>Pseudomonadota</taxon>
        <taxon>Gammaproteobacteria</taxon>
        <taxon>Thiotrichales</taxon>
        <taxon>Piscirickettsiaceae</taxon>
        <taxon>Thiomicrorhabdus</taxon>
    </lineage>
</organism>
<evidence type="ECO:0000256" key="8">
    <source>
        <dbReference type="ARBA" id="ARBA00022777"/>
    </source>
</evidence>
<dbReference type="SMART" id="SM00387">
    <property type="entry name" value="HATPase_c"/>
    <property type="match status" value="1"/>
</dbReference>
<dbReference type="RefSeq" id="WP_208150994.1">
    <property type="nucleotide sequence ID" value="NZ_JAGETV010000039.1"/>
</dbReference>
<gene>
    <name evidence="16" type="ORF">J3998_12430</name>
</gene>
<dbReference type="InterPro" id="IPR003594">
    <property type="entry name" value="HATPase_dom"/>
</dbReference>
<evidence type="ECO:0000313" key="17">
    <source>
        <dbReference type="Proteomes" id="UP000664835"/>
    </source>
</evidence>
<dbReference type="CDD" id="cd00075">
    <property type="entry name" value="HATPase"/>
    <property type="match status" value="1"/>
</dbReference>
<dbReference type="InterPro" id="IPR035965">
    <property type="entry name" value="PAS-like_dom_sf"/>
</dbReference>
<evidence type="ECO:0000256" key="5">
    <source>
        <dbReference type="ARBA" id="ARBA00022679"/>
    </source>
</evidence>
<dbReference type="Proteomes" id="UP000664835">
    <property type="component" value="Unassembled WGS sequence"/>
</dbReference>
<keyword evidence="5" id="KW-0808">Transferase</keyword>
<keyword evidence="7" id="KW-0547">Nucleotide-binding</keyword>
<dbReference type="InterPro" id="IPR005467">
    <property type="entry name" value="His_kinase_dom"/>
</dbReference>
<keyword evidence="11" id="KW-0902">Two-component regulatory system</keyword>
<dbReference type="Pfam" id="PF02518">
    <property type="entry name" value="HATPase_c"/>
    <property type="match status" value="1"/>
</dbReference>
<evidence type="ECO:0000256" key="10">
    <source>
        <dbReference type="ARBA" id="ARBA00022989"/>
    </source>
</evidence>
<dbReference type="PRINTS" id="PR00344">
    <property type="entry name" value="BCTRLSENSOR"/>
</dbReference>
<dbReference type="EMBL" id="JAGETV010000039">
    <property type="protein sequence ID" value="MBO1928380.1"/>
    <property type="molecule type" value="Genomic_DNA"/>
</dbReference>
<keyword evidence="8" id="KW-0418">Kinase</keyword>
<feature type="domain" description="PAS" evidence="15">
    <location>
        <begin position="55"/>
        <end position="91"/>
    </location>
</feature>
<evidence type="ECO:0000256" key="9">
    <source>
        <dbReference type="ARBA" id="ARBA00022840"/>
    </source>
</evidence>
<dbReference type="SUPFAM" id="SSF47384">
    <property type="entry name" value="Homodimeric domain of signal transducing histidine kinase"/>
    <property type="match status" value="1"/>
</dbReference>
<evidence type="ECO:0000256" key="12">
    <source>
        <dbReference type="ARBA" id="ARBA00023136"/>
    </source>
</evidence>